<evidence type="ECO:0000313" key="4">
    <source>
        <dbReference type="Proteomes" id="UP000325013"/>
    </source>
</evidence>
<dbReference type="AlphaFoldDB" id="A0A5C8FZ14"/>
<evidence type="ECO:0000313" key="3">
    <source>
        <dbReference type="EMBL" id="TXJ54884.1"/>
    </source>
</evidence>
<proteinExistence type="predicted"/>
<protein>
    <submittedName>
        <fullName evidence="3">DUF262 domain-containing protein</fullName>
    </submittedName>
</protein>
<organism evidence="3 4">
    <name type="scientific">Brachyspira aalborgi</name>
    <dbReference type="NCBI Taxonomy" id="29522"/>
    <lineage>
        <taxon>Bacteria</taxon>
        <taxon>Pseudomonadati</taxon>
        <taxon>Spirochaetota</taxon>
        <taxon>Spirochaetia</taxon>
        <taxon>Brachyspirales</taxon>
        <taxon>Brachyspiraceae</taxon>
        <taxon>Brachyspira</taxon>
    </lineage>
</organism>
<dbReference type="InterPro" id="IPR011089">
    <property type="entry name" value="GmrSD_C"/>
</dbReference>
<sequence length="631" mass="75582">MGIKTKDKTIEDIFQQIDYGIDFYQREYKWNDKIQEHKPVKSLLEDIFYRFNLEYDDNLSPNPANLEKFEWYYLNSYMTNEVNGKKFIVDGQQRLTTLTLIHIKLYHLAIKYGLPGFIIDSIKKSIYGSTAFGVFYCMGFDDRKEAIETLFNNDLTYNDLNNLQANNQFKSISEKNIYENYIVISEFLEKELVENIKDIKNKVHFFILYFRLKIYLVEIIIDKSKDVPMVFEVINDRGIPLEPYEVLKGKILGQIDKSEIGKYLEIWDKQVNQLYGYIDIFFSFYFRSKFADTTKQYDDLGTNKYHRTIFINEFDDKIKLKNNPKRAKEFIEYDFLYYSEIYIFLLEKYFHYDKEYEHIYFNGLNSINGQFPLILSILAYNDKEKTEKIKLVSKLFDRNFVILNLTNSYNSNRFNDSSNNLLKEIRNKPIEEIKNIFDNELLNNIKMAQNIDDKSKLELFEYRFFKNVGYTTLSRKFLRYFFARIEHYLADSIERDTRTYHQFISVSKGSNAHHIEHIVARNEENVKIFNNDEEEFEIQRNRLGALLIFKGKDNSSSSNEPFDEKLKTYDNSGILLSESLCENFYKANLDFTNFIKSQKLDFKPYNKFGKEEIEERHKLLFEISKKIWIDD</sequence>
<evidence type="ECO:0000259" key="1">
    <source>
        <dbReference type="Pfam" id="PF03235"/>
    </source>
</evidence>
<dbReference type="PANTHER" id="PTHR35149">
    <property type="entry name" value="SLL5132 PROTEIN"/>
    <property type="match status" value="1"/>
</dbReference>
<name>A0A5C8FZ14_9SPIR</name>
<dbReference type="Pfam" id="PF07510">
    <property type="entry name" value="GmrSD_C"/>
    <property type="match status" value="1"/>
</dbReference>
<comment type="caution">
    <text evidence="3">The sequence shown here is derived from an EMBL/GenBank/DDBJ whole genome shotgun (WGS) entry which is preliminary data.</text>
</comment>
<evidence type="ECO:0000259" key="2">
    <source>
        <dbReference type="Pfam" id="PF07510"/>
    </source>
</evidence>
<reference evidence="3 4" key="1">
    <citation type="journal article" date="1992" name="Lakartidningen">
        <title>[Penicillin V and not amoxicillin is the first choice preparation in acute otitis].</title>
        <authorList>
            <person name="Kamme C."/>
            <person name="Lundgren K."/>
            <person name="Prellner K."/>
        </authorList>
    </citation>
    <scope>NUCLEOTIDE SEQUENCE [LARGE SCALE GENOMIC DNA]</scope>
    <source>
        <strain evidence="3 4">PC2777IV</strain>
    </source>
</reference>
<feature type="domain" description="GmrSD restriction endonucleases C-terminal" evidence="2">
    <location>
        <begin position="463"/>
        <end position="622"/>
    </location>
</feature>
<dbReference type="InterPro" id="IPR004919">
    <property type="entry name" value="GmrSD_N"/>
</dbReference>
<gene>
    <name evidence="3" type="ORF">EPJ67_11560</name>
</gene>
<dbReference type="Proteomes" id="UP000325013">
    <property type="component" value="Unassembled WGS sequence"/>
</dbReference>
<dbReference type="RefSeq" id="WP_147529704.1">
    <property type="nucleotide sequence ID" value="NZ_SAYJ01000019.1"/>
</dbReference>
<accession>A0A5C8FZ14</accession>
<dbReference type="PANTHER" id="PTHR35149:SF1">
    <property type="entry name" value="DUF5655 DOMAIN-CONTAINING PROTEIN"/>
    <property type="match status" value="1"/>
</dbReference>
<feature type="domain" description="GmrSD restriction endonucleases N-terminal" evidence="1">
    <location>
        <begin position="10"/>
        <end position="251"/>
    </location>
</feature>
<dbReference type="Pfam" id="PF03235">
    <property type="entry name" value="GmrSD_N"/>
    <property type="match status" value="1"/>
</dbReference>
<dbReference type="OrthoDB" id="9798761at2"/>
<dbReference type="EMBL" id="SAYJ01000019">
    <property type="protein sequence ID" value="TXJ54884.1"/>
    <property type="molecule type" value="Genomic_DNA"/>
</dbReference>